<dbReference type="AlphaFoldDB" id="A0A915ERY0"/>
<organism evidence="1 2">
    <name type="scientific">Ditylenchus dipsaci</name>
    <dbReference type="NCBI Taxonomy" id="166011"/>
    <lineage>
        <taxon>Eukaryota</taxon>
        <taxon>Metazoa</taxon>
        <taxon>Ecdysozoa</taxon>
        <taxon>Nematoda</taxon>
        <taxon>Chromadorea</taxon>
        <taxon>Rhabditida</taxon>
        <taxon>Tylenchina</taxon>
        <taxon>Tylenchomorpha</taxon>
        <taxon>Sphaerularioidea</taxon>
        <taxon>Anguinidae</taxon>
        <taxon>Anguininae</taxon>
        <taxon>Ditylenchus</taxon>
    </lineage>
</organism>
<evidence type="ECO:0000313" key="1">
    <source>
        <dbReference type="Proteomes" id="UP000887574"/>
    </source>
</evidence>
<sequence length="135" mass="15217">MKSSKQLSLLRDKLNPGGVYYLILLGLNRCFVDVAPISKSLSSLIFIAFDIEVCFCLYSRLSATCTTQLRVGIFGSAVDHQKFPNLKSIDLSNLADASFEGLTLFLEESQHLEFLRIIECSSVFHKYNLLSFRLI</sequence>
<name>A0A915ERY0_9BILA</name>
<reference evidence="2" key="1">
    <citation type="submission" date="2022-11" db="UniProtKB">
        <authorList>
            <consortium name="WormBaseParasite"/>
        </authorList>
    </citation>
    <scope>IDENTIFICATION</scope>
</reference>
<evidence type="ECO:0000313" key="2">
    <source>
        <dbReference type="WBParaSite" id="jg8684"/>
    </source>
</evidence>
<protein>
    <submittedName>
        <fullName evidence="2">Toll-like receptor 4</fullName>
    </submittedName>
</protein>
<keyword evidence="1" id="KW-1185">Reference proteome</keyword>
<proteinExistence type="predicted"/>
<dbReference type="WBParaSite" id="jg8684">
    <property type="protein sequence ID" value="jg8684"/>
    <property type="gene ID" value="jg8684"/>
</dbReference>
<dbReference type="Proteomes" id="UP000887574">
    <property type="component" value="Unplaced"/>
</dbReference>
<accession>A0A915ERY0</accession>